<dbReference type="GO" id="GO:0008168">
    <property type="term" value="F:methyltransferase activity"/>
    <property type="evidence" value="ECO:0007669"/>
    <property type="project" value="UniProtKB-KW"/>
</dbReference>
<evidence type="ECO:0000313" key="2">
    <source>
        <dbReference type="EMBL" id="ADY00798.1"/>
    </source>
</evidence>
<dbReference type="KEGG" id="vmo:VMUT_0587"/>
<dbReference type="GO" id="GO:0032259">
    <property type="term" value="P:methylation"/>
    <property type="evidence" value="ECO:0007669"/>
    <property type="project" value="UniProtKB-KW"/>
</dbReference>
<dbReference type="Pfam" id="PF01209">
    <property type="entry name" value="Ubie_methyltran"/>
    <property type="match status" value="1"/>
</dbReference>
<reference evidence="2 3" key="1">
    <citation type="journal article" date="2011" name="J. Bacteriol.">
        <title>Complete genome sequence of 'Vulcanisaeta moutnovskia' strain 768-28, a novel member of the hyperthermophilic crenarchaeal genus vulcanisaeta.</title>
        <authorList>
            <person name="Gumerov V.M."/>
            <person name="Mardanov A.V."/>
            <person name="Beletsky A.V."/>
            <person name="Prokofeva M.I."/>
            <person name="Bonch-Osmolovskaya E.A."/>
            <person name="Ravin N.V."/>
            <person name="Skryabin K.G."/>
        </authorList>
    </citation>
    <scope>NUCLEOTIDE SEQUENCE [LARGE SCALE GENOMIC DNA]</scope>
    <source>
        <strain evidence="2 3">768-28</strain>
    </source>
</reference>
<gene>
    <name evidence="2" type="ordered locus">VMUT_0587</name>
</gene>
<keyword evidence="3" id="KW-1185">Reference proteome</keyword>
<dbReference type="InterPro" id="IPR029063">
    <property type="entry name" value="SAM-dependent_MTases_sf"/>
</dbReference>
<keyword evidence="2" id="KW-0489">Methyltransferase</keyword>
<sequence length="231" mass="26587">MSQFFKDVMNKVFAYSNYELVNTAITLFQLRRLRYWAFQEVMTSVRNCNGYLLDLGAGDGSMTRFIISNGFRHRPIILLDPAISGLRSMGNLHSELVDRVVGVSEYLPLKRGSICTVYTSFALRQFNNKPLALIEVRRILRKDGSFIVLEFWRPDNPLTYAVLLFYLVFALPLLVSIVAPREVRDYATMRITVRGIGSISWLRELIKELVGNIESYQTYLGIFLLIRAVRT</sequence>
<dbReference type="Gene3D" id="3.40.50.150">
    <property type="entry name" value="Vaccinia Virus protein VP39"/>
    <property type="match status" value="1"/>
</dbReference>
<dbReference type="AlphaFoldDB" id="F0QV66"/>
<dbReference type="Proteomes" id="UP000007485">
    <property type="component" value="Chromosome"/>
</dbReference>
<keyword evidence="2" id="KW-0808">Transferase</keyword>
<dbReference type="STRING" id="985053.VMUT_0587"/>
<accession>F0QV66</accession>
<keyword evidence="1" id="KW-0472">Membrane</keyword>
<proteinExistence type="predicted"/>
<dbReference type="SUPFAM" id="SSF53335">
    <property type="entry name" value="S-adenosyl-L-methionine-dependent methyltransferases"/>
    <property type="match status" value="1"/>
</dbReference>
<name>F0QV66_VULM7</name>
<evidence type="ECO:0000256" key="1">
    <source>
        <dbReference type="SAM" id="Phobius"/>
    </source>
</evidence>
<protein>
    <submittedName>
        <fullName evidence="2">Methyltransferase type 11</fullName>
    </submittedName>
</protein>
<organism evidence="2 3">
    <name type="scientific">Vulcanisaeta moutnovskia (strain 768-28)</name>
    <dbReference type="NCBI Taxonomy" id="985053"/>
    <lineage>
        <taxon>Archaea</taxon>
        <taxon>Thermoproteota</taxon>
        <taxon>Thermoprotei</taxon>
        <taxon>Thermoproteales</taxon>
        <taxon>Thermoproteaceae</taxon>
        <taxon>Vulcanisaeta</taxon>
    </lineage>
</organism>
<feature type="transmembrane region" description="Helical" evidence="1">
    <location>
        <begin position="158"/>
        <end position="179"/>
    </location>
</feature>
<dbReference type="HOGENOM" id="CLU_1237982_0_0_2"/>
<evidence type="ECO:0000313" key="3">
    <source>
        <dbReference type="Proteomes" id="UP000007485"/>
    </source>
</evidence>
<dbReference type="EMBL" id="CP002529">
    <property type="protein sequence ID" value="ADY00798.1"/>
    <property type="molecule type" value="Genomic_DNA"/>
</dbReference>
<dbReference type="eggNOG" id="arCOG04348">
    <property type="taxonomic scope" value="Archaea"/>
</dbReference>
<keyword evidence="1" id="KW-1133">Transmembrane helix</keyword>
<keyword evidence="1" id="KW-0812">Transmembrane</keyword>